<dbReference type="FunFam" id="3.40.50.970:FF:000051">
    <property type="entry name" value="Sulfite reductase beta subunit"/>
    <property type="match status" value="1"/>
</dbReference>
<keyword evidence="1" id="KW-0004">4Fe-4S</keyword>
<proteinExistence type="predicted"/>
<dbReference type="InterPro" id="IPR050722">
    <property type="entry name" value="Pyruvate:ferred/Flavod_OxRd"/>
</dbReference>
<dbReference type="PRINTS" id="PR00369">
    <property type="entry name" value="FLAVODOXIN"/>
</dbReference>
<organism evidence="8 9">
    <name type="scientific">Blumeria hordei</name>
    <name type="common">Barley powdery mildew</name>
    <name type="synonym">Blumeria graminis f. sp. hordei</name>
    <dbReference type="NCBI Taxonomy" id="2867405"/>
    <lineage>
        <taxon>Eukaryota</taxon>
        <taxon>Fungi</taxon>
        <taxon>Dikarya</taxon>
        <taxon>Ascomycota</taxon>
        <taxon>Pezizomycotina</taxon>
        <taxon>Leotiomycetes</taxon>
        <taxon>Erysiphales</taxon>
        <taxon>Erysiphaceae</taxon>
        <taxon>Blumeria</taxon>
    </lineage>
</organism>
<gene>
    <name evidence="8" type="ORF">BLGHR1_15976</name>
</gene>
<keyword evidence="4" id="KW-0408">Iron</keyword>
<dbReference type="Gene3D" id="3.40.50.920">
    <property type="match status" value="1"/>
</dbReference>
<name>A0A383UZK4_BLUHO</name>
<evidence type="ECO:0000256" key="1">
    <source>
        <dbReference type="ARBA" id="ARBA00022485"/>
    </source>
</evidence>
<dbReference type="AlphaFoldDB" id="A0A383UZK4"/>
<dbReference type="PANTHER" id="PTHR32154:SF0">
    <property type="entry name" value="PYRUVATE-FLAVODOXIN OXIDOREDUCTASE-RELATED"/>
    <property type="match status" value="1"/>
</dbReference>
<evidence type="ECO:0000256" key="3">
    <source>
        <dbReference type="ARBA" id="ARBA00023002"/>
    </source>
</evidence>
<protein>
    <recommendedName>
        <fullName evidence="7">Flavodoxin-like domain-containing protein</fullName>
    </recommendedName>
</protein>
<dbReference type="InterPro" id="IPR029039">
    <property type="entry name" value="Flavoprotein-like_sf"/>
</dbReference>
<dbReference type="InterPro" id="IPR009014">
    <property type="entry name" value="Transketo_C/PFOR_II"/>
</dbReference>
<evidence type="ECO:0000256" key="2">
    <source>
        <dbReference type="ARBA" id="ARBA00022723"/>
    </source>
</evidence>
<dbReference type="PROSITE" id="PS50902">
    <property type="entry name" value="FLAVODOXIN_LIKE"/>
    <property type="match status" value="1"/>
</dbReference>
<dbReference type="Gene3D" id="3.40.50.970">
    <property type="match status" value="2"/>
</dbReference>
<evidence type="ECO:0000256" key="6">
    <source>
        <dbReference type="SAM" id="MobiDB-lite"/>
    </source>
</evidence>
<evidence type="ECO:0000256" key="4">
    <source>
        <dbReference type="ARBA" id="ARBA00023004"/>
    </source>
</evidence>
<evidence type="ECO:0000259" key="7">
    <source>
        <dbReference type="PROSITE" id="PS50902"/>
    </source>
</evidence>
<dbReference type="InterPro" id="IPR029061">
    <property type="entry name" value="THDP-binding"/>
</dbReference>
<reference evidence="8 9" key="1">
    <citation type="submission" date="2017-11" db="EMBL/GenBank/DDBJ databases">
        <authorList>
            <person name="Kracher B."/>
        </authorList>
    </citation>
    <scope>NUCLEOTIDE SEQUENCE [LARGE SCALE GENOMIC DNA]</scope>
    <source>
        <strain evidence="8 9">RACE1</strain>
    </source>
</reference>
<dbReference type="EMBL" id="UNSH01000074">
    <property type="protein sequence ID" value="SZF05176.1"/>
    <property type="molecule type" value="Genomic_DNA"/>
</dbReference>
<keyword evidence="2" id="KW-0479">Metal-binding</keyword>
<dbReference type="GO" id="GO:0010181">
    <property type="term" value="F:FMN binding"/>
    <property type="evidence" value="ECO:0007669"/>
    <property type="project" value="InterPro"/>
</dbReference>
<dbReference type="InterPro" id="IPR001094">
    <property type="entry name" value="Flavdoxin-like"/>
</dbReference>
<feature type="domain" description="Flavodoxin-like" evidence="7">
    <location>
        <begin position="797"/>
        <end position="946"/>
    </location>
</feature>
<dbReference type="SUPFAM" id="SSF52218">
    <property type="entry name" value="Flavoproteins"/>
    <property type="match status" value="1"/>
</dbReference>
<dbReference type="InterPro" id="IPR008254">
    <property type="entry name" value="Flavodoxin/NO_synth"/>
</dbReference>
<keyword evidence="3" id="KW-0560">Oxidoreductase</keyword>
<keyword evidence="5" id="KW-0411">Iron-sulfur</keyword>
<evidence type="ECO:0000313" key="8">
    <source>
        <dbReference type="EMBL" id="SZF05176.1"/>
    </source>
</evidence>
<dbReference type="FunFam" id="3.40.50.360:FF:000016">
    <property type="entry name" value="Sulfite reductase subunit beta"/>
    <property type="match status" value="1"/>
</dbReference>
<dbReference type="Proteomes" id="UP000275772">
    <property type="component" value="Unassembled WGS sequence"/>
</dbReference>
<dbReference type="GO" id="GO:0016491">
    <property type="term" value="F:oxidoreductase activity"/>
    <property type="evidence" value="ECO:0007669"/>
    <property type="project" value="UniProtKB-KW"/>
</dbReference>
<evidence type="ECO:0000256" key="5">
    <source>
        <dbReference type="ARBA" id="ARBA00023014"/>
    </source>
</evidence>
<dbReference type="FunFam" id="3.40.50.920:FF:000007">
    <property type="entry name" value="Pyruvate:ferredoxin (Flavodoxin) oxidoreductase"/>
    <property type="match status" value="1"/>
</dbReference>
<dbReference type="GO" id="GO:0051539">
    <property type="term" value="F:4 iron, 4 sulfur cluster binding"/>
    <property type="evidence" value="ECO:0007669"/>
    <property type="project" value="UniProtKB-KW"/>
</dbReference>
<dbReference type="PANTHER" id="PTHR32154">
    <property type="entry name" value="PYRUVATE-FLAVODOXIN OXIDOREDUCTASE-RELATED"/>
    <property type="match status" value="1"/>
</dbReference>
<dbReference type="Gene3D" id="3.40.50.360">
    <property type="match status" value="1"/>
</dbReference>
<dbReference type="Pfam" id="PF00258">
    <property type="entry name" value="Flavodoxin_1"/>
    <property type="match status" value="1"/>
</dbReference>
<dbReference type="Pfam" id="PF01855">
    <property type="entry name" value="POR_N"/>
    <property type="match status" value="1"/>
</dbReference>
<dbReference type="VEuPathDB" id="FungiDB:BLGHR1_15976"/>
<dbReference type="GO" id="GO:0006979">
    <property type="term" value="P:response to oxidative stress"/>
    <property type="evidence" value="ECO:0007669"/>
    <property type="project" value="TreeGrafter"/>
</dbReference>
<sequence>MTSTQFKIRTPEEAVARISYLSSDVIVSVQPSKSTESEFSSHLQRYAGRKDKGLVSGSVPEILVVRHNADPLLSLFTPIKNKKLVSVTTTSTILMSSVSYLHRLSQSPVVLHVSLYPPSYPCYSSITAIRNTGFIILHSNTLQEAQDMALTAHALAINTGKGVVHFFDPSSCTQDDDQISFEDVTVVETVLNMDAVTAFHCSDIDDIGIYTDTGKVATFAEPIVTRSLSHVSPESVKATMSPTLEPAKDPKLRNLSIYSTKENGRRSNDSLRSSNSLENLTDSVTVRAITSDDIYDIVISIWARIRQSLGREYTPFQYFGSPNAEKAIFVFGPDVRTITKTLESAKSKDVYFKAGIVKVRLYRPWLGSKLITAIPTSVKRIAVLEQIRHKTTKWGSLLLDLLTTLKSGPSGGVDTIVRYQLGYIAPSTVRQALLGVFQNLNSRNPVQNLEVGSHSGPIQDQNSYQTSQPNLEAAYMKILEQVFGKRLYIANNKYVQNVQNVGITSLTMQSPEFGFGALVARKRHRQRFIKEVEKAIISSEFNDDSTKTWLAKWTPNTPEEVIDEILIRLEADGSSLSRSLLADKGLFVNETFWLIGSDAWAYDFGNSGIHHVITSGQNINMLIIDSTPYCPRVADDAERRKKDIGAYAMNHGNTYVASCAVYSSYTQVLQAMIEADKFDGPSVILAYLPYFKEEDSPLVVLQETKKAVSNGYWPLYRWKPGNESNDAANFSLDSEFIKQEIKEFLDQNNHLTLLTKMNTEISSAIAKDCGIEIRDSQIKRAKDAYQKLLEDIMGAPLTILFCSDSENADKLAKRLGNRGKSRGLKTAIRLMEYYPVDELPREENIVFITSTTGQGEFPPSSRVFWDSIREATHLDLSSVKYSVFALGDSQYWPSPEDKHYYNKAGKDLDMILMGFGAKPLTNIGLGDDQDPDGIETGYQIWEDLLWQALNVDKVGGLPEDPPSNINEDVKSTSTTFGVRLKKPALIAKIQAFRVPTNS</sequence>
<dbReference type="GO" id="GO:0046872">
    <property type="term" value="F:metal ion binding"/>
    <property type="evidence" value="ECO:0007669"/>
    <property type="project" value="UniProtKB-KW"/>
</dbReference>
<feature type="region of interest" description="Disordered" evidence="6">
    <location>
        <begin position="255"/>
        <end position="274"/>
    </location>
</feature>
<dbReference type="SUPFAM" id="SSF52922">
    <property type="entry name" value="TK C-terminal domain-like"/>
    <property type="match status" value="1"/>
</dbReference>
<evidence type="ECO:0000313" key="9">
    <source>
        <dbReference type="Proteomes" id="UP000275772"/>
    </source>
</evidence>
<dbReference type="SUPFAM" id="SSF52518">
    <property type="entry name" value="Thiamin diphosphate-binding fold (THDP-binding)"/>
    <property type="match status" value="2"/>
</dbReference>
<accession>A0A383UZK4</accession>
<dbReference type="InterPro" id="IPR002880">
    <property type="entry name" value="Pyrv_Fd/Flavodoxin_OxRdtase_N"/>
</dbReference>